<keyword evidence="4" id="KW-1185">Reference proteome</keyword>
<accession>A0ABX8TW52</accession>
<dbReference type="SUPFAM" id="SSF51294">
    <property type="entry name" value="Hedgehog/intein (Hint) domain"/>
    <property type="match status" value="1"/>
</dbReference>
<reference evidence="3 4" key="1">
    <citation type="journal article" date="2021" name="ACS Chem. Biol.">
        <title>Genomic-Led Discovery of a Novel Glycopeptide Antibiotic by Nonomuraea coxensis DSM 45129.</title>
        <authorList>
            <person name="Yushchuk O."/>
            <person name="Vior N.M."/>
            <person name="Andreo-Vidal A."/>
            <person name="Berini F."/>
            <person name="Ruckert C."/>
            <person name="Busche T."/>
            <person name="Binda E."/>
            <person name="Kalinowski J."/>
            <person name="Truman A.W."/>
            <person name="Marinelli F."/>
        </authorList>
    </citation>
    <scope>NUCLEOTIDE SEQUENCE [LARGE SCALE GENOMIC DNA]</scope>
    <source>
        <strain evidence="3 4">DSM 45129</strain>
    </source>
</reference>
<dbReference type="Gene3D" id="2.170.16.10">
    <property type="entry name" value="Hedgehog/Intein (Hint) domain"/>
    <property type="match status" value="1"/>
</dbReference>
<protein>
    <submittedName>
        <fullName evidence="3">Hom_end-associated Hint</fullName>
    </submittedName>
</protein>
<sequence length="407" mass="44896">MHRMIPDVKDSGHEPTAACRELTSRIATFAKTHHASGKKKTKTERKIHKQRQKQYAKQKREITAWKKREAQRSRYYSRDAHIKKEDIEAFRWQLANAGGVTDGAPMASFNARRGYANPRPQPRKYKTPDCNSFVPGTKVLMKDGTPKAIEDVRIGDTVMATDPETETTSAKAVTALLANEGGKNLVELTIRTSDGGDKKTGEGDQAASTVTATYQHPFWIPDLREWVDAGDLRPGMWLRTSAGTHVQVTAVKKWSATQRVHNLTVADLHTYYVLAGGTPVLVHNCDGDVHWVNENANMSSTARAYDAGAAGSRAGVAPALQYYKAGGKSLSQIKFDGFDAANGVMIDRKVSVTTFNKTYRQAMNQSLALEQNGYTGRWEVPTAAEAVRARKVLGDLLITNIQVRVVP</sequence>
<proteinExistence type="predicted"/>
<evidence type="ECO:0000313" key="3">
    <source>
        <dbReference type="EMBL" id="QYC39491.1"/>
    </source>
</evidence>
<organism evidence="3 4">
    <name type="scientific">Nonomuraea coxensis DSM 45129</name>
    <dbReference type="NCBI Taxonomy" id="1122611"/>
    <lineage>
        <taxon>Bacteria</taxon>
        <taxon>Bacillati</taxon>
        <taxon>Actinomycetota</taxon>
        <taxon>Actinomycetes</taxon>
        <taxon>Streptosporangiales</taxon>
        <taxon>Streptosporangiaceae</taxon>
        <taxon>Nonomuraea</taxon>
    </lineage>
</organism>
<feature type="domain" description="Hint" evidence="2">
    <location>
        <begin position="130"/>
        <end position="242"/>
    </location>
</feature>
<evidence type="ECO:0000259" key="2">
    <source>
        <dbReference type="SMART" id="SM00306"/>
    </source>
</evidence>
<dbReference type="Pfam" id="PF07591">
    <property type="entry name" value="PT-HINT"/>
    <property type="match status" value="1"/>
</dbReference>
<feature type="region of interest" description="Disordered" evidence="1">
    <location>
        <begin position="30"/>
        <end position="64"/>
    </location>
</feature>
<dbReference type="InterPro" id="IPR030934">
    <property type="entry name" value="Intein_C"/>
</dbReference>
<evidence type="ECO:0000313" key="4">
    <source>
        <dbReference type="Proteomes" id="UP000824681"/>
    </source>
</evidence>
<dbReference type="SMART" id="SM00306">
    <property type="entry name" value="HintN"/>
    <property type="match status" value="1"/>
</dbReference>
<dbReference type="NCBIfam" id="TIGR01443">
    <property type="entry name" value="intein_Cterm"/>
    <property type="match status" value="1"/>
</dbReference>
<evidence type="ECO:0000256" key="1">
    <source>
        <dbReference type="SAM" id="MobiDB-lite"/>
    </source>
</evidence>
<dbReference type="Proteomes" id="UP000824681">
    <property type="component" value="Chromosome"/>
</dbReference>
<dbReference type="InterPro" id="IPR003587">
    <property type="entry name" value="Hint_dom_N"/>
</dbReference>
<name>A0ABX8TW52_9ACTN</name>
<gene>
    <name evidence="3" type="ORF">Nocox_09355</name>
</gene>
<feature type="compositionally biased region" description="Basic residues" evidence="1">
    <location>
        <begin position="31"/>
        <end position="57"/>
    </location>
</feature>
<dbReference type="EMBL" id="CP068985">
    <property type="protein sequence ID" value="QYC39491.1"/>
    <property type="molecule type" value="Genomic_DNA"/>
</dbReference>
<dbReference type="CDD" id="cd00081">
    <property type="entry name" value="Hint"/>
    <property type="match status" value="1"/>
</dbReference>
<dbReference type="PROSITE" id="PS50818">
    <property type="entry name" value="INTEIN_C_TER"/>
    <property type="match status" value="1"/>
</dbReference>
<dbReference type="InterPro" id="IPR036844">
    <property type="entry name" value="Hint_dom_sf"/>
</dbReference>